<keyword evidence="3" id="KW-1185">Reference proteome</keyword>
<name>A0A1E7N966_KITAU</name>
<dbReference type="Proteomes" id="UP000037395">
    <property type="component" value="Unassembled WGS sequence"/>
</dbReference>
<reference evidence="2 3" key="2">
    <citation type="submission" date="2014-07" db="EMBL/GenBank/DDBJ databases">
        <authorList>
            <person name="Zhang J.E."/>
            <person name="Yang H."/>
            <person name="Guo J."/>
            <person name="Deng Z."/>
            <person name="Luo H."/>
            <person name="Luo M."/>
            <person name="Zhao B."/>
        </authorList>
    </citation>
    <scope>NUCLEOTIDE SEQUENCE [LARGE SCALE GENOMIC DNA]</scope>
    <source>
        <strain evidence="2">ATCC 10762</strain>
        <strain evidence="3">ATCC 10762 / DSM 40127 / CCM 3239 / JCM 4008 / LMG 5968 / NBRC 12843 / NCIMB 8234 / A-377</strain>
    </source>
</reference>
<gene>
    <name evidence="1" type="ORF">GCM10010502_57530</name>
    <name evidence="2" type="ORF">HS99_0005365</name>
</gene>
<reference evidence="3" key="4">
    <citation type="submission" date="2016-08" db="EMBL/GenBank/DDBJ databases">
        <title>Sequencing, assembly and comparative genomics of S. aureofaciens ATCC 10762.</title>
        <authorList>
            <person name="Gradnigo J.S."/>
            <person name="Johnson N."/>
            <person name="Somerville G.A."/>
        </authorList>
    </citation>
    <scope>NUCLEOTIDE SEQUENCE [LARGE SCALE GENOMIC DNA]</scope>
    <source>
        <strain evidence="3">ATCC 10762 / DSM 40127 / CCM 3239 / JCM 4008 / LMG 5968 / NBRC 12843 / NCIMB 8234 / A-377</strain>
    </source>
</reference>
<evidence type="ECO:0000313" key="2">
    <source>
        <dbReference type="EMBL" id="OEV37232.1"/>
    </source>
</evidence>
<accession>A0A1E7N966</accession>
<dbReference type="EMBL" id="BMUB01000017">
    <property type="protein sequence ID" value="GGU96050.1"/>
    <property type="molecule type" value="Genomic_DNA"/>
</dbReference>
<reference evidence="2" key="3">
    <citation type="submission" date="2016-08" db="EMBL/GenBank/DDBJ databases">
        <title>Sequencing, Assembly and Comparative Genomics of S. aureofaciens ATCC 10762.</title>
        <authorList>
            <person name="Gradnigo J.S."/>
            <person name="Johnson N."/>
            <person name="Somerville G.A."/>
        </authorList>
    </citation>
    <scope>NUCLEOTIDE SEQUENCE [LARGE SCALE GENOMIC DNA]</scope>
    <source>
        <strain evidence="2">ATCC 10762</strain>
    </source>
</reference>
<dbReference type="AlphaFoldDB" id="A0A1E7N966"/>
<organism evidence="2 3">
    <name type="scientific">Kitasatospora aureofaciens</name>
    <name type="common">Streptomyces aureofaciens</name>
    <dbReference type="NCBI Taxonomy" id="1894"/>
    <lineage>
        <taxon>Bacteria</taxon>
        <taxon>Bacillati</taxon>
        <taxon>Actinomycetota</taxon>
        <taxon>Actinomycetes</taxon>
        <taxon>Kitasatosporales</taxon>
        <taxon>Streptomycetaceae</taxon>
        <taxon>Kitasatospora</taxon>
    </lineage>
</organism>
<dbReference type="Proteomes" id="UP000610124">
    <property type="component" value="Unassembled WGS sequence"/>
</dbReference>
<evidence type="ECO:0000313" key="1">
    <source>
        <dbReference type="EMBL" id="GGU96050.1"/>
    </source>
</evidence>
<reference evidence="1" key="1">
    <citation type="journal article" date="2014" name="Int. J. Syst. Evol. Microbiol.">
        <title>Complete genome sequence of Corynebacterium casei LMG S-19264T (=DSM 44701T), isolated from a smear-ripened cheese.</title>
        <authorList>
            <consortium name="US DOE Joint Genome Institute (JGI-PGF)"/>
            <person name="Walter F."/>
            <person name="Albersmeier A."/>
            <person name="Kalinowski J."/>
            <person name="Ruckert C."/>
        </authorList>
    </citation>
    <scope>NUCLEOTIDE SEQUENCE</scope>
    <source>
        <strain evidence="1">JCM 4434</strain>
    </source>
</reference>
<comment type="caution">
    <text evidence="2">The sequence shown here is derived from an EMBL/GenBank/DDBJ whole genome shotgun (WGS) entry which is preliminary data.</text>
</comment>
<reference evidence="1" key="5">
    <citation type="submission" date="2020-09" db="EMBL/GenBank/DDBJ databases">
        <authorList>
            <person name="Sun Q."/>
            <person name="Ohkuma M."/>
        </authorList>
    </citation>
    <scope>NUCLEOTIDE SEQUENCE</scope>
    <source>
        <strain evidence="1">JCM 4434</strain>
    </source>
</reference>
<evidence type="ECO:0000313" key="3">
    <source>
        <dbReference type="Proteomes" id="UP000037395"/>
    </source>
</evidence>
<accession>A0A8H9HWZ8</accession>
<dbReference type="EMBL" id="JPRF03000021">
    <property type="protein sequence ID" value="OEV37232.1"/>
    <property type="molecule type" value="Genomic_DNA"/>
</dbReference>
<sequence length="60" mass="6488">MRRPAAGGRPGLSRVRGRHGFVGNILLLQNLRDPATADPRVRGPFTAFLLTGRLPGWLPG</sequence>
<proteinExistence type="predicted"/>
<protein>
    <submittedName>
        <fullName evidence="2">Uncharacterized protein</fullName>
    </submittedName>
</protein>